<name>A0A4D8PK60_9PROT</name>
<dbReference type="EMBL" id="CP032324">
    <property type="protein sequence ID" value="QCN99464.1"/>
    <property type="molecule type" value="Genomic_DNA"/>
</dbReference>
<organism evidence="2 4">
    <name type="scientific">Azospirillum argentinense</name>
    <dbReference type="NCBI Taxonomy" id="2970906"/>
    <lineage>
        <taxon>Bacteria</taxon>
        <taxon>Pseudomonadati</taxon>
        <taxon>Pseudomonadota</taxon>
        <taxon>Alphaproteobacteria</taxon>
        <taxon>Rhodospirillales</taxon>
        <taxon>Azospirillaceae</taxon>
        <taxon>Azospirillum</taxon>
    </lineage>
</organism>
<evidence type="ECO:0000313" key="2">
    <source>
        <dbReference type="EMBL" id="QCN98893.1"/>
    </source>
</evidence>
<evidence type="ECO:0000313" key="4">
    <source>
        <dbReference type="Proteomes" id="UP000298595"/>
    </source>
</evidence>
<proteinExistence type="predicted"/>
<protein>
    <submittedName>
        <fullName evidence="2">Uncharacterized protein</fullName>
    </submittedName>
</protein>
<dbReference type="Proteomes" id="UP000298595">
    <property type="component" value="Plasmid p3"/>
</dbReference>
<accession>A0A4D8PK60</accession>
<sequence length="80" mass="8958">MVSDATQKEVYRTWRAFLRVSAAADKARGTFPREDVFSALKTYREARDRAIKEAGREDGLHSGQPDSLDRMAKAAEGLMP</sequence>
<keyword evidence="2" id="KW-0614">Plasmid</keyword>
<dbReference type="EMBL" id="CP032324">
    <property type="protein sequence ID" value="QCN98893.1"/>
    <property type="molecule type" value="Genomic_DNA"/>
</dbReference>
<evidence type="ECO:0000313" key="3">
    <source>
        <dbReference type="EMBL" id="QCN99464.1"/>
    </source>
</evidence>
<evidence type="ECO:0000256" key="1">
    <source>
        <dbReference type="SAM" id="MobiDB-lite"/>
    </source>
</evidence>
<feature type="region of interest" description="Disordered" evidence="1">
    <location>
        <begin position="53"/>
        <end position="80"/>
    </location>
</feature>
<dbReference type="KEGG" id="aare:D3093_30030"/>
<dbReference type="KEGG" id="aare:D3093_26770"/>
<gene>
    <name evidence="2" type="ORF">D3093_26770</name>
    <name evidence="3" type="ORF">D3093_30030</name>
</gene>
<dbReference type="AlphaFoldDB" id="A0A4D8PK60"/>
<geneLocation type="plasmid" evidence="2 4">
    <name>p3</name>
</geneLocation>
<reference evidence="2 4" key="1">
    <citation type="submission" date="2018-09" db="EMBL/GenBank/DDBJ databases">
        <title>Whole genome based analysis of evolution and adaptive divergence in Indian and Brazilian strains of Azospirillum brasilense.</title>
        <authorList>
            <person name="Singh C."/>
            <person name="Tripathi A.K."/>
        </authorList>
    </citation>
    <scope>NUCLEOTIDE SEQUENCE [LARGE SCALE GENOMIC DNA]</scope>
    <source>
        <strain evidence="2 4">MTCC4035</strain>
        <plasmid evidence="2 4">p3</plasmid>
    </source>
</reference>